<dbReference type="Pfam" id="PF05050">
    <property type="entry name" value="Methyltransf_21"/>
    <property type="match status" value="1"/>
</dbReference>
<dbReference type="KEGG" id="drg:H9K76_03690"/>
<dbReference type="GO" id="GO:0032259">
    <property type="term" value="P:methylation"/>
    <property type="evidence" value="ECO:0007669"/>
    <property type="project" value="UniProtKB-KW"/>
</dbReference>
<dbReference type="InterPro" id="IPR006342">
    <property type="entry name" value="FkbM_mtfrase"/>
</dbReference>
<dbReference type="AlphaFoldDB" id="A0A7G9RQW3"/>
<evidence type="ECO:0000259" key="1">
    <source>
        <dbReference type="Pfam" id="PF05050"/>
    </source>
</evidence>
<dbReference type="PANTHER" id="PTHR34203:SF15">
    <property type="entry name" value="SLL1173 PROTEIN"/>
    <property type="match status" value="1"/>
</dbReference>
<organism evidence="2 3">
    <name type="scientific">Diaphorobacter ruginosibacter</name>
    <dbReference type="NCBI Taxonomy" id="1715720"/>
    <lineage>
        <taxon>Bacteria</taxon>
        <taxon>Pseudomonadati</taxon>
        <taxon>Pseudomonadota</taxon>
        <taxon>Betaproteobacteria</taxon>
        <taxon>Burkholderiales</taxon>
        <taxon>Comamonadaceae</taxon>
        <taxon>Diaphorobacter</taxon>
    </lineage>
</organism>
<keyword evidence="3" id="KW-1185">Reference proteome</keyword>
<dbReference type="Proteomes" id="UP000515811">
    <property type="component" value="Chromosome"/>
</dbReference>
<proteinExistence type="predicted"/>
<dbReference type="GO" id="GO:0008168">
    <property type="term" value="F:methyltransferase activity"/>
    <property type="evidence" value="ECO:0007669"/>
    <property type="project" value="UniProtKB-KW"/>
</dbReference>
<accession>A0A7G9RQW3</accession>
<dbReference type="InterPro" id="IPR029063">
    <property type="entry name" value="SAM-dependent_MTases_sf"/>
</dbReference>
<dbReference type="RefSeq" id="WP_187598233.1">
    <property type="nucleotide sequence ID" value="NZ_CP060714.1"/>
</dbReference>
<evidence type="ECO:0000313" key="2">
    <source>
        <dbReference type="EMBL" id="QNN57988.1"/>
    </source>
</evidence>
<dbReference type="SUPFAM" id="SSF53335">
    <property type="entry name" value="S-adenosyl-L-methionine-dependent methyltransferases"/>
    <property type="match status" value="1"/>
</dbReference>
<keyword evidence="2" id="KW-0808">Transferase</keyword>
<dbReference type="Gene3D" id="3.40.50.150">
    <property type="entry name" value="Vaccinia Virus protein VP39"/>
    <property type="match status" value="1"/>
</dbReference>
<dbReference type="EMBL" id="CP060714">
    <property type="protein sequence ID" value="QNN57988.1"/>
    <property type="molecule type" value="Genomic_DNA"/>
</dbReference>
<evidence type="ECO:0000313" key="3">
    <source>
        <dbReference type="Proteomes" id="UP000515811"/>
    </source>
</evidence>
<sequence length="298" mass="33789">MSPDYERMLERFYCQVLQNGDIAVDVGAHIGRHTFPMASSIGTRGLVYAFEPLPVQFKKLSDGIQGNIDGNIKLFNHALADITGELTFVEVPDFPEYSGFKERIYHDQSIRRMHVNVEVKRLDDVLYDLTSLKFMKLDAEGAELMILRGAENLIRRLRPYVSFELGDAALVNYDYSSADVFEYFSGMGYSIYSIFGVLLSKDDFVTSSRLQNFWDYVAIPAELTWPAAHEPVKVLLQQLSGASENNTGLQSSSEGMNEVDFLNLRIVELEKNLVDIRKSASWRITSPVRKIYSILTGR</sequence>
<dbReference type="PANTHER" id="PTHR34203">
    <property type="entry name" value="METHYLTRANSFERASE, FKBM FAMILY PROTEIN"/>
    <property type="match status" value="1"/>
</dbReference>
<feature type="domain" description="Methyltransferase FkbM" evidence="1">
    <location>
        <begin position="25"/>
        <end position="190"/>
    </location>
</feature>
<name>A0A7G9RQW3_9BURK</name>
<protein>
    <submittedName>
        <fullName evidence="2">FkbM family methyltransferase</fullName>
    </submittedName>
</protein>
<dbReference type="NCBIfam" id="TIGR01444">
    <property type="entry name" value="fkbM_fam"/>
    <property type="match status" value="1"/>
</dbReference>
<keyword evidence="2" id="KW-0489">Methyltransferase</keyword>
<gene>
    <name evidence="2" type="ORF">H9K76_03690</name>
</gene>
<reference evidence="2 3" key="1">
    <citation type="submission" date="2020-08" db="EMBL/GenBank/DDBJ databases">
        <title>Genome sequence of Diaphorobacter ruginosibacter DSM 27467T.</title>
        <authorList>
            <person name="Hyun D.-W."/>
            <person name="Bae J.-W."/>
        </authorList>
    </citation>
    <scope>NUCLEOTIDE SEQUENCE [LARGE SCALE GENOMIC DNA]</scope>
    <source>
        <strain evidence="2 3">DSM 27467</strain>
    </source>
</reference>
<dbReference type="InterPro" id="IPR052514">
    <property type="entry name" value="SAM-dependent_MTase"/>
</dbReference>